<keyword evidence="5 10" id="KW-0547">Nucleotide-binding</keyword>
<organism evidence="14 15">
    <name type="scientific">Spirosoma agri</name>
    <dbReference type="NCBI Taxonomy" id="1987381"/>
    <lineage>
        <taxon>Bacteria</taxon>
        <taxon>Pseudomonadati</taxon>
        <taxon>Bacteroidota</taxon>
        <taxon>Cytophagia</taxon>
        <taxon>Cytophagales</taxon>
        <taxon>Cytophagaceae</taxon>
        <taxon>Spirosoma</taxon>
    </lineage>
</organism>
<comment type="catalytic activity">
    <reaction evidence="9">
        <text>kanamycin A + ATP = kanamycin 3'-phosphate + ADP + H(+)</text>
        <dbReference type="Rhea" id="RHEA:24256"/>
        <dbReference type="ChEBI" id="CHEBI:15378"/>
        <dbReference type="ChEBI" id="CHEBI:30616"/>
        <dbReference type="ChEBI" id="CHEBI:57909"/>
        <dbReference type="ChEBI" id="CHEBI:58214"/>
        <dbReference type="ChEBI" id="CHEBI:456216"/>
        <dbReference type="EC" id="2.7.1.95"/>
    </reaction>
</comment>
<dbReference type="InterPro" id="IPR024165">
    <property type="entry name" value="Kan/Strep_kinase"/>
</dbReference>
<keyword evidence="8 10" id="KW-0046">Antibiotic resistance</keyword>
<dbReference type="AlphaFoldDB" id="A0A6M0IIC6"/>
<keyword evidence="12" id="KW-0479">Metal-binding</keyword>
<dbReference type="PIRSF" id="PIRSF000706">
    <property type="entry name" value="Kanamycin_kin"/>
    <property type="match status" value="1"/>
</dbReference>
<evidence type="ECO:0000256" key="7">
    <source>
        <dbReference type="ARBA" id="ARBA00022840"/>
    </source>
</evidence>
<dbReference type="Pfam" id="PF01636">
    <property type="entry name" value="APH"/>
    <property type="match status" value="1"/>
</dbReference>
<dbReference type="CDD" id="cd05150">
    <property type="entry name" value="APH"/>
    <property type="match status" value="1"/>
</dbReference>
<dbReference type="GO" id="GO:0046677">
    <property type="term" value="P:response to antibiotic"/>
    <property type="evidence" value="ECO:0007669"/>
    <property type="project" value="UniProtKB-KW"/>
</dbReference>
<evidence type="ECO:0000256" key="3">
    <source>
        <dbReference type="ARBA" id="ARBA00017903"/>
    </source>
</evidence>
<feature type="binding site" evidence="12">
    <location>
        <position position="189"/>
    </location>
    <ligand>
        <name>Mg(2+)</name>
        <dbReference type="ChEBI" id="CHEBI:18420"/>
    </ligand>
</feature>
<keyword evidence="12" id="KW-0460">Magnesium</keyword>
<evidence type="ECO:0000256" key="5">
    <source>
        <dbReference type="ARBA" id="ARBA00022741"/>
    </source>
</evidence>
<keyword evidence="15" id="KW-1185">Reference proteome</keyword>
<name>A0A6M0IIC6_9BACT</name>
<comment type="similarity">
    <text evidence="1 10">Belongs to the aminoglycoside phosphotransferase family.</text>
</comment>
<dbReference type="SUPFAM" id="SSF56112">
    <property type="entry name" value="Protein kinase-like (PK-like)"/>
    <property type="match status" value="1"/>
</dbReference>
<sequence length="259" mass="29426">MWINTLPTALQRLIRFASWQPEGLGMSSAQTFRLDGPEPFYLKINAVEPWGGLNVEAEALTWLRAYLPAPEVVFYERMDETDYLLIRALPGQPASDDRWKTNPERLTETLAVTMRALHELDPRTCPFDQRTATKLRAVTSRVQHGLVDVDDFDETNSGQTPETILSRLVAEQPAQDDLVVTHGDFCLPNLILNDWTLSGFIDVGRLGVGDRYQDLALCIRDLTDELNTDQYNDTFFAAYGLPTIDDAKLRYFQLLDELN</sequence>
<accession>A0A6M0IIC6</accession>
<keyword evidence="6 10" id="KW-0418">Kinase</keyword>
<dbReference type="GO" id="GO:0046872">
    <property type="term" value="F:metal ion binding"/>
    <property type="evidence" value="ECO:0007669"/>
    <property type="project" value="UniProtKB-KW"/>
</dbReference>
<protein>
    <recommendedName>
        <fullName evidence="3">Aminoglycoside 3'-phosphotransferase</fullName>
        <ecNumber evidence="2">2.7.1.95</ecNumber>
    </recommendedName>
</protein>
<feature type="active site" description="Proton acceptor" evidence="11">
    <location>
        <position position="184"/>
    </location>
</feature>
<dbReference type="EMBL" id="JAAGNZ010000001">
    <property type="protein sequence ID" value="NEU67988.1"/>
    <property type="molecule type" value="Genomic_DNA"/>
</dbReference>
<evidence type="ECO:0000256" key="12">
    <source>
        <dbReference type="PIRSR" id="PIRSR000706-2"/>
    </source>
</evidence>
<evidence type="ECO:0000313" key="15">
    <source>
        <dbReference type="Proteomes" id="UP000477386"/>
    </source>
</evidence>
<evidence type="ECO:0000256" key="10">
    <source>
        <dbReference type="PIRNR" id="PIRNR000706"/>
    </source>
</evidence>
<dbReference type="NCBIfam" id="NF033068">
    <property type="entry name" value="APH_3p"/>
    <property type="match status" value="1"/>
</dbReference>
<evidence type="ECO:0000256" key="11">
    <source>
        <dbReference type="PIRSR" id="PIRSR000706-1"/>
    </source>
</evidence>
<dbReference type="Proteomes" id="UP000477386">
    <property type="component" value="Unassembled WGS sequence"/>
</dbReference>
<dbReference type="InterPro" id="IPR011009">
    <property type="entry name" value="Kinase-like_dom_sf"/>
</dbReference>
<dbReference type="Gene3D" id="3.30.200.20">
    <property type="entry name" value="Phosphorylase Kinase, domain 1"/>
    <property type="match status" value="1"/>
</dbReference>
<proteinExistence type="inferred from homology"/>
<dbReference type="InterPro" id="IPR002575">
    <property type="entry name" value="Aminoglycoside_PTrfase"/>
</dbReference>
<evidence type="ECO:0000256" key="9">
    <source>
        <dbReference type="ARBA" id="ARBA00048925"/>
    </source>
</evidence>
<dbReference type="InterPro" id="IPR051678">
    <property type="entry name" value="AGP_Transferase"/>
</dbReference>
<evidence type="ECO:0000256" key="8">
    <source>
        <dbReference type="ARBA" id="ARBA00023251"/>
    </source>
</evidence>
<feature type="domain" description="Aminoglycoside phosphotransferase" evidence="13">
    <location>
        <begin position="25"/>
        <end position="249"/>
    </location>
</feature>
<evidence type="ECO:0000256" key="4">
    <source>
        <dbReference type="ARBA" id="ARBA00022679"/>
    </source>
</evidence>
<dbReference type="PANTHER" id="PTHR21310">
    <property type="entry name" value="AMINOGLYCOSIDE PHOSPHOTRANSFERASE-RELATED-RELATED"/>
    <property type="match status" value="1"/>
</dbReference>
<evidence type="ECO:0000259" key="13">
    <source>
        <dbReference type="Pfam" id="PF01636"/>
    </source>
</evidence>
<evidence type="ECO:0000313" key="14">
    <source>
        <dbReference type="EMBL" id="NEU67988.1"/>
    </source>
</evidence>
<comment type="caution">
    <text evidence="14">The sequence shown here is derived from an EMBL/GenBank/DDBJ whole genome shotgun (WGS) entry which is preliminary data.</text>
</comment>
<keyword evidence="7 10" id="KW-0067">ATP-binding</keyword>
<dbReference type="GO" id="GO:0008910">
    <property type="term" value="F:kanamycin kinase activity"/>
    <property type="evidence" value="ECO:0007669"/>
    <property type="project" value="UniProtKB-EC"/>
</dbReference>
<dbReference type="PANTHER" id="PTHR21310:SF41">
    <property type="entry name" value="3'-PHOSPHOTRANSFERASE, PUTATIVE-RELATED"/>
    <property type="match status" value="1"/>
</dbReference>
<dbReference type="EC" id="2.7.1.95" evidence="2"/>
<evidence type="ECO:0000256" key="2">
    <source>
        <dbReference type="ARBA" id="ARBA00012193"/>
    </source>
</evidence>
<dbReference type="RefSeq" id="WP_164039070.1">
    <property type="nucleotide sequence ID" value="NZ_JAAGNZ010000001.1"/>
</dbReference>
<gene>
    <name evidence="14" type="ORF">GK091_13940</name>
</gene>
<evidence type="ECO:0000256" key="1">
    <source>
        <dbReference type="ARBA" id="ARBA00006219"/>
    </source>
</evidence>
<feature type="binding site" evidence="12">
    <location>
        <position position="202"/>
    </location>
    <ligand>
        <name>Mg(2+)</name>
        <dbReference type="ChEBI" id="CHEBI:18420"/>
    </ligand>
</feature>
<evidence type="ECO:0000256" key="6">
    <source>
        <dbReference type="ARBA" id="ARBA00022777"/>
    </source>
</evidence>
<keyword evidence="4 10" id="KW-0808">Transferase</keyword>
<dbReference type="Gene3D" id="3.90.1200.10">
    <property type="match status" value="1"/>
</dbReference>
<reference evidence="14 15" key="1">
    <citation type="submission" date="2020-02" db="EMBL/GenBank/DDBJ databases">
        <title>Draft genome sequence of two Spirosoma agri KCTC 52727 and Spirosoma terrae KCTC 52035.</title>
        <authorList>
            <person name="Rojas J."/>
            <person name="Ambika Manirajan B."/>
            <person name="Ratering S."/>
            <person name="Suarez C."/>
            <person name="Schnell S."/>
        </authorList>
    </citation>
    <scope>NUCLEOTIDE SEQUENCE [LARGE SCALE GENOMIC DNA]</scope>
    <source>
        <strain evidence="14 15">KCTC 52727</strain>
    </source>
</reference>
<dbReference type="GO" id="GO:0005524">
    <property type="term" value="F:ATP binding"/>
    <property type="evidence" value="ECO:0007669"/>
    <property type="project" value="UniProtKB-KW"/>
</dbReference>